<feature type="region of interest" description="Disordered" evidence="1">
    <location>
        <begin position="302"/>
        <end position="417"/>
    </location>
</feature>
<dbReference type="EMBL" id="JALJOQ010000137">
    <property type="protein sequence ID" value="KAK9794607.1"/>
    <property type="molecule type" value="Genomic_DNA"/>
</dbReference>
<reference evidence="3 4" key="1">
    <citation type="journal article" date="2024" name="Nat. Commun.">
        <title>Phylogenomics reveals the evolutionary origins of lichenization in chlorophyte algae.</title>
        <authorList>
            <person name="Puginier C."/>
            <person name="Libourel C."/>
            <person name="Otte J."/>
            <person name="Skaloud P."/>
            <person name="Haon M."/>
            <person name="Grisel S."/>
            <person name="Petersen M."/>
            <person name="Berrin J.G."/>
            <person name="Delaux P.M."/>
            <person name="Dal Grande F."/>
            <person name="Keller J."/>
        </authorList>
    </citation>
    <scope>NUCLEOTIDE SEQUENCE [LARGE SCALE GENOMIC DNA]</scope>
    <source>
        <strain evidence="3 4">SAG 2036</strain>
    </source>
</reference>
<sequence length="417" mass="46039">MGSGPYRKKKRTHLPEDPNAKKADVRSFVFWRGKFGVVLKALEADLRKLLAPNTAKNLKESRRNQLKDFVHIAGPLGITQFVILTATEHSSYLRLAKTPRGPTCTLRIHGYALMRDVAAALTRPSQLEGVYGAPPLVVLNNFGAGGEALTLAGTLFQGLFPSINVQSTQLRSCKRVVLLSYNAETRRISFRHYSISTAPSGITKGAKALVAGRALPNLANMQDVSELLTKSGYGSESEGEEAAESRVTLNQNLGRGNIAERQSRVKLQEIGPRLELEVVKAEEGLCSGRVLFHAHVQKDAEAAEQQQAAVEETEATQEERERMRAARRRQQEENVRKKTALKRKVSEAPPTGKGSTKAKEQAAKKRQKQWWESNDVNLAQEPDDDTAYYREAVGAEPDDDFIASRGAIGRDLDMQPD</sequence>
<accession>A0AAW1NU21</accession>
<name>A0AAW1NU21_9CHLO</name>
<dbReference type="PANTHER" id="PTHR12661">
    <property type="entry name" value="PETER PAN-RELATED"/>
    <property type="match status" value="1"/>
</dbReference>
<dbReference type="Pfam" id="PF04427">
    <property type="entry name" value="Brix"/>
    <property type="match status" value="1"/>
</dbReference>
<feature type="compositionally biased region" description="Basic and acidic residues" evidence="1">
    <location>
        <begin position="408"/>
        <end position="417"/>
    </location>
</feature>
<protein>
    <recommendedName>
        <fullName evidence="2">Brix domain-containing protein</fullName>
    </recommendedName>
</protein>
<dbReference type="InterPro" id="IPR007109">
    <property type="entry name" value="Brix"/>
</dbReference>
<gene>
    <name evidence="3" type="ORF">WJX73_006493</name>
</gene>
<evidence type="ECO:0000313" key="4">
    <source>
        <dbReference type="Proteomes" id="UP001465755"/>
    </source>
</evidence>
<dbReference type="GO" id="GO:0030687">
    <property type="term" value="C:preribosome, large subunit precursor"/>
    <property type="evidence" value="ECO:0007669"/>
    <property type="project" value="TreeGrafter"/>
</dbReference>
<dbReference type="PANTHER" id="PTHR12661:SF5">
    <property type="entry name" value="SUPPRESSOR OF SWI4 1 HOMOLOG"/>
    <property type="match status" value="1"/>
</dbReference>
<dbReference type="GO" id="GO:0006364">
    <property type="term" value="P:rRNA processing"/>
    <property type="evidence" value="ECO:0007669"/>
    <property type="project" value="InterPro"/>
</dbReference>
<dbReference type="SMART" id="SM00879">
    <property type="entry name" value="Brix"/>
    <property type="match status" value="1"/>
</dbReference>
<proteinExistence type="predicted"/>
<dbReference type="GO" id="GO:0019843">
    <property type="term" value="F:rRNA binding"/>
    <property type="evidence" value="ECO:0007669"/>
    <property type="project" value="InterPro"/>
</dbReference>
<dbReference type="Proteomes" id="UP001465755">
    <property type="component" value="Unassembled WGS sequence"/>
</dbReference>
<evidence type="ECO:0000313" key="3">
    <source>
        <dbReference type="EMBL" id="KAK9794607.1"/>
    </source>
</evidence>
<evidence type="ECO:0000259" key="2">
    <source>
        <dbReference type="PROSITE" id="PS50833"/>
    </source>
</evidence>
<evidence type="ECO:0000256" key="1">
    <source>
        <dbReference type="SAM" id="MobiDB-lite"/>
    </source>
</evidence>
<dbReference type="InterPro" id="IPR045112">
    <property type="entry name" value="PPAN-like"/>
</dbReference>
<dbReference type="AlphaFoldDB" id="A0AAW1NU21"/>
<comment type="caution">
    <text evidence="3">The sequence shown here is derived from an EMBL/GenBank/DDBJ whole genome shotgun (WGS) entry which is preliminary data.</text>
</comment>
<organism evidence="3 4">
    <name type="scientific">Symbiochloris irregularis</name>
    <dbReference type="NCBI Taxonomy" id="706552"/>
    <lineage>
        <taxon>Eukaryota</taxon>
        <taxon>Viridiplantae</taxon>
        <taxon>Chlorophyta</taxon>
        <taxon>core chlorophytes</taxon>
        <taxon>Trebouxiophyceae</taxon>
        <taxon>Trebouxiales</taxon>
        <taxon>Trebouxiaceae</taxon>
        <taxon>Symbiochloris</taxon>
    </lineage>
</organism>
<dbReference type="PROSITE" id="PS50833">
    <property type="entry name" value="BRIX"/>
    <property type="match status" value="1"/>
</dbReference>
<dbReference type="GO" id="GO:0000027">
    <property type="term" value="P:ribosomal large subunit assembly"/>
    <property type="evidence" value="ECO:0007669"/>
    <property type="project" value="TreeGrafter"/>
</dbReference>
<feature type="domain" description="Brix" evidence="2">
    <location>
        <begin position="25"/>
        <end position="287"/>
    </location>
</feature>
<keyword evidence="4" id="KW-1185">Reference proteome</keyword>
<feature type="compositionally biased region" description="Basic and acidic residues" evidence="1">
    <location>
        <begin position="317"/>
        <end position="336"/>
    </location>
</feature>